<dbReference type="SUPFAM" id="SSF54975">
    <property type="entry name" value="Acylphosphatase/BLUF domain-like"/>
    <property type="match status" value="1"/>
</dbReference>
<dbReference type="EMBL" id="PDKB01000006">
    <property type="protein sequence ID" value="RBQ29320.1"/>
    <property type="molecule type" value="Genomic_DNA"/>
</dbReference>
<dbReference type="Gene3D" id="3.30.420.360">
    <property type="match status" value="1"/>
</dbReference>
<dbReference type="InterPro" id="IPR017968">
    <property type="entry name" value="Acylphosphatase_CS"/>
</dbReference>
<feature type="active site" evidence="9">
    <location>
        <position position="18"/>
    </location>
</feature>
<dbReference type="InterPro" id="IPR006070">
    <property type="entry name" value="Sua5-like_dom"/>
</dbReference>
<sequence>MINKKISIFGVVQGVGFRPFIYNLAIKYDIKGWVKNDENGVEIDVYSTQKNIENFINEIKSNPPVLAKITNIKIEKNNKIKEYKNFEIIQSSSSKNKTTIISPDIAICDDCIKDIDNIDNFRYSYSLTNCTNCGPRYSIIKTIPYDRVNTSMSKFKLCKKCEDEYKNPLNRRYHAEPIACEECGPNMALYNINSDILECNFKAIEQTASLIKQGYIIALKGMGGFHIVCDATNDKVVSKLRVIKNRPTKPFAVMFNNINSIKQYTNIDFKEEKILTSKEKPIVLLRKKKNTNLSQFIAPNIDKIGCFLPNTGLQYLIFKNLKNPIIATSANLKNEPIMTNKEEIFLKLYGLVDFVLDYNRDIVNSCDDSIVQIIGNRLVKLRISRGYAPILNSVEKSFNKNILALGANQKSTISLAFGNNIVTSPYLGDLNSILTIDNYKNTIKNFENFYEFKPEVIVCDKHPNYESTKYAMKLKEENQSIQFVQIQHHYAHILSVMAEYSLTKDVLGIAFDGTGYGDDGNIWGGEFFIANAKKYERVKHLKYFKLLGGEIAIKEPKRVALSLLFEIYSLDEVLNLDIPIINMYNSNDIKVLYTMWKKGLNSPFCSSIGRLFDAVASLGNILHIQEYEGESGLLIESLYDKNIKDFYNYEILEDEIDIKLMIKEIIFDNDKIKIASKFINTLVNIIFDITKSYSLPVVLSGGVFQNKTLLELIIERFEDENIEFYINEKYSPNDECISLGQIYHLNNII</sequence>
<evidence type="ECO:0000256" key="4">
    <source>
        <dbReference type="ARBA" id="ARBA00022723"/>
    </source>
</evidence>
<dbReference type="PIRSF" id="PIRSF006256">
    <property type="entry name" value="CMPcnvr_hdrg_mat"/>
    <property type="match status" value="1"/>
</dbReference>
<comment type="catalytic activity">
    <reaction evidence="9">
        <text>an acyl phosphate + H2O = a carboxylate + phosphate + H(+)</text>
        <dbReference type="Rhea" id="RHEA:14965"/>
        <dbReference type="ChEBI" id="CHEBI:15377"/>
        <dbReference type="ChEBI" id="CHEBI:15378"/>
        <dbReference type="ChEBI" id="CHEBI:29067"/>
        <dbReference type="ChEBI" id="CHEBI:43474"/>
        <dbReference type="ChEBI" id="CHEBI:59918"/>
        <dbReference type="EC" id="3.6.1.7"/>
    </reaction>
</comment>
<keyword evidence="9" id="KW-0378">Hydrolase</keyword>
<evidence type="ECO:0000313" key="12">
    <source>
        <dbReference type="EMBL" id="RBQ29320.1"/>
    </source>
</evidence>
<accession>A0A366MUL7</accession>
<evidence type="ECO:0000256" key="9">
    <source>
        <dbReference type="PROSITE-ProRule" id="PRU00520"/>
    </source>
</evidence>
<keyword evidence="4" id="KW-0479">Metal-binding</keyword>
<comment type="caution">
    <text evidence="12">The sequence shown here is derived from an EMBL/GenBank/DDBJ whole genome shotgun (WGS) entry which is preliminary data.</text>
</comment>
<dbReference type="Gene3D" id="3.30.420.40">
    <property type="match status" value="1"/>
</dbReference>
<dbReference type="PROSITE" id="PS00150">
    <property type="entry name" value="ACYLPHOSPHATASE_1"/>
    <property type="match status" value="1"/>
</dbReference>
<dbReference type="OrthoDB" id="9808093at2"/>
<evidence type="ECO:0000256" key="2">
    <source>
        <dbReference type="ARBA" id="ARBA00008097"/>
    </source>
</evidence>
<dbReference type="InterPro" id="IPR055128">
    <property type="entry name" value="HypF_C_2"/>
</dbReference>
<dbReference type="AlphaFoldDB" id="A0A366MUL7"/>
<evidence type="ECO:0000256" key="1">
    <source>
        <dbReference type="ARBA" id="ARBA00004711"/>
    </source>
</evidence>
<dbReference type="FunFam" id="3.30.420.40:FF:000124">
    <property type="entry name" value="Carbamoyltransferase HypF"/>
    <property type="match status" value="1"/>
</dbReference>
<comment type="similarity">
    <text evidence="2 8">Belongs to the carbamoyltransferase HypF family.</text>
</comment>
<dbReference type="Pfam" id="PF17788">
    <property type="entry name" value="HypF_C"/>
    <property type="match status" value="1"/>
</dbReference>
<dbReference type="PANTHER" id="PTHR42959:SF1">
    <property type="entry name" value="CARBAMOYLTRANSFERASE HYPF"/>
    <property type="match status" value="1"/>
</dbReference>
<dbReference type="UniPathway" id="UPA00335"/>
<dbReference type="EC" id="6.2.-.-" evidence="8"/>
<keyword evidence="5" id="KW-0863">Zinc-finger</keyword>
<dbReference type="InterPro" id="IPR011125">
    <property type="entry name" value="Znf_HypF"/>
</dbReference>
<dbReference type="RefSeq" id="WP_113893820.1">
    <property type="nucleotide sequence ID" value="NZ_JANJGA010000006.1"/>
</dbReference>
<evidence type="ECO:0000259" key="11">
    <source>
        <dbReference type="PROSITE" id="PS51163"/>
    </source>
</evidence>
<dbReference type="GO" id="GO:0051604">
    <property type="term" value="P:protein maturation"/>
    <property type="evidence" value="ECO:0007669"/>
    <property type="project" value="TreeGrafter"/>
</dbReference>
<dbReference type="Pfam" id="PF07503">
    <property type="entry name" value="zf-HYPF"/>
    <property type="match status" value="2"/>
</dbReference>
<dbReference type="GO" id="GO:0003725">
    <property type="term" value="F:double-stranded RNA binding"/>
    <property type="evidence" value="ECO:0007669"/>
    <property type="project" value="InterPro"/>
</dbReference>
<dbReference type="GO" id="GO:0016743">
    <property type="term" value="F:carboxyl- or carbamoyltransferase activity"/>
    <property type="evidence" value="ECO:0007669"/>
    <property type="project" value="UniProtKB-UniRule"/>
</dbReference>
<dbReference type="Proteomes" id="UP000252669">
    <property type="component" value="Unassembled WGS sequence"/>
</dbReference>
<dbReference type="InterPro" id="IPR051060">
    <property type="entry name" value="Carbamoyltrans_HypF-like"/>
</dbReference>
<dbReference type="InterPro" id="IPR017945">
    <property type="entry name" value="DHBP_synth_RibB-like_a/b_dom"/>
</dbReference>
<feature type="domain" description="Acylphosphatase-like" evidence="10">
    <location>
        <begin position="3"/>
        <end position="90"/>
    </location>
</feature>
<dbReference type="GO" id="GO:0008270">
    <property type="term" value="F:zinc ion binding"/>
    <property type="evidence" value="ECO:0007669"/>
    <property type="project" value="UniProtKB-KW"/>
</dbReference>
<evidence type="ECO:0000256" key="5">
    <source>
        <dbReference type="ARBA" id="ARBA00022771"/>
    </source>
</evidence>
<evidence type="ECO:0000256" key="8">
    <source>
        <dbReference type="PIRNR" id="PIRNR006256"/>
    </source>
</evidence>
<protein>
    <recommendedName>
        <fullName evidence="8">Carbamoyltransferase</fullName>
        <ecNumber evidence="8">6.2.-.-</ecNumber>
    </recommendedName>
</protein>
<dbReference type="InterPro" id="IPR043129">
    <property type="entry name" value="ATPase_NBD"/>
</dbReference>
<dbReference type="InterPro" id="IPR036046">
    <property type="entry name" value="Acylphosphatase-like_dom_sf"/>
</dbReference>
<dbReference type="Gene3D" id="3.30.110.120">
    <property type="match status" value="1"/>
</dbReference>
<dbReference type="GO" id="GO:0016874">
    <property type="term" value="F:ligase activity"/>
    <property type="evidence" value="ECO:0007669"/>
    <property type="project" value="UniProtKB-UniRule"/>
</dbReference>
<comment type="pathway">
    <text evidence="1">Protein modification; [NiFe] hydrogenase maturation.</text>
</comment>
<organism evidence="12 13">
    <name type="scientific">Aliarcobacter vitoriensis</name>
    <dbReference type="NCBI Taxonomy" id="2011099"/>
    <lineage>
        <taxon>Bacteria</taxon>
        <taxon>Pseudomonadati</taxon>
        <taxon>Campylobacterota</taxon>
        <taxon>Epsilonproteobacteria</taxon>
        <taxon>Campylobacterales</taxon>
        <taxon>Arcobacteraceae</taxon>
        <taxon>Aliarcobacter</taxon>
    </lineage>
</organism>
<feature type="active site" evidence="9">
    <location>
        <position position="36"/>
    </location>
</feature>
<dbReference type="InterPro" id="IPR004421">
    <property type="entry name" value="Carbamoyltransferase_HypF"/>
</dbReference>
<evidence type="ECO:0000256" key="3">
    <source>
        <dbReference type="ARBA" id="ARBA00022598"/>
    </source>
</evidence>
<gene>
    <name evidence="12" type="primary">hypF</name>
    <name evidence="12" type="ORF">CRU91_04355</name>
</gene>
<dbReference type="GO" id="GO:0003998">
    <property type="term" value="F:acylphosphatase activity"/>
    <property type="evidence" value="ECO:0007669"/>
    <property type="project" value="UniProtKB-EC"/>
</dbReference>
<evidence type="ECO:0000256" key="6">
    <source>
        <dbReference type="ARBA" id="ARBA00022833"/>
    </source>
</evidence>
<dbReference type="PROSITE" id="PS51163">
    <property type="entry name" value="YRDC"/>
    <property type="match status" value="1"/>
</dbReference>
<keyword evidence="6" id="KW-0862">Zinc</keyword>
<dbReference type="Pfam" id="PF01300">
    <property type="entry name" value="Sua5_yciO_yrdC"/>
    <property type="match status" value="1"/>
</dbReference>
<feature type="domain" description="YrdC-like" evidence="11">
    <location>
        <begin position="201"/>
        <end position="386"/>
    </location>
</feature>
<evidence type="ECO:0000313" key="13">
    <source>
        <dbReference type="Proteomes" id="UP000252669"/>
    </source>
</evidence>
<evidence type="ECO:0000256" key="7">
    <source>
        <dbReference type="ARBA" id="ARBA00048220"/>
    </source>
</evidence>
<dbReference type="Pfam" id="PF00708">
    <property type="entry name" value="Acylphosphatase"/>
    <property type="match status" value="1"/>
</dbReference>
<comment type="catalytic activity">
    <reaction evidence="7">
        <text>C-terminal L-cysteinyl-[HypE protein] + carbamoyl phosphate + ATP + H2O = C-terminal S-carboxamide-L-cysteinyl-[HypE protein] + AMP + phosphate + diphosphate + H(+)</text>
        <dbReference type="Rhea" id="RHEA:55636"/>
        <dbReference type="Rhea" id="RHEA-COMP:14247"/>
        <dbReference type="Rhea" id="RHEA-COMP:14392"/>
        <dbReference type="ChEBI" id="CHEBI:15377"/>
        <dbReference type="ChEBI" id="CHEBI:15378"/>
        <dbReference type="ChEBI" id="CHEBI:30616"/>
        <dbReference type="ChEBI" id="CHEBI:33019"/>
        <dbReference type="ChEBI" id="CHEBI:43474"/>
        <dbReference type="ChEBI" id="CHEBI:58228"/>
        <dbReference type="ChEBI" id="CHEBI:76913"/>
        <dbReference type="ChEBI" id="CHEBI:139126"/>
        <dbReference type="ChEBI" id="CHEBI:456215"/>
    </reaction>
</comment>
<dbReference type="NCBIfam" id="TIGR00143">
    <property type="entry name" value="hypF"/>
    <property type="match status" value="1"/>
</dbReference>
<keyword evidence="13" id="KW-1185">Reference proteome</keyword>
<dbReference type="InterPro" id="IPR001792">
    <property type="entry name" value="Acylphosphatase-like_dom"/>
</dbReference>
<dbReference type="SUPFAM" id="SSF53067">
    <property type="entry name" value="Actin-like ATPase domain"/>
    <property type="match status" value="1"/>
</dbReference>
<dbReference type="Gene3D" id="3.90.870.50">
    <property type="match status" value="1"/>
</dbReference>
<evidence type="ECO:0000259" key="10">
    <source>
        <dbReference type="PROSITE" id="PS51160"/>
    </source>
</evidence>
<dbReference type="PANTHER" id="PTHR42959">
    <property type="entry name" value="CARBAMOYLTRANSFERASE"/>
    <property type="match status" value="1"/>
</dbReference>
<dbReference type="PROSITE" id="PS51160">
    <property type="entry name" value="ACYLPHOSPHATASE_3"/>
    <property type="match status" value="1"/>
</dbReference>
<dbReference type="SUPFAM" id="SSF55821">
    <property type="entry name" value="YrdC/RibB"/>
    <property type="match status" value="1"/>
</dbReference>
<reference evidence="12 13" key="1">
    <citation type="submission" date="2017-10" db="EMBL/GenBank/DDBJ databases">
        <title>Genomics of the genus Arcobacter.</title>
        <authorList>
            <person name="Perez-Cataluna A."/>
            <person name="Figueras M.J."/>
        </authorList>
    </citation>
    <scope>NUCLEOTIDE SEQUENCE [LARGE SCALE GENOMIC DNA]</scope>
    <source>
        <strain evidence="12 13">CECT 9230</strain>
    </source>
</reference>
<proteinExistence type="inferred from homology"/>
<dbReference type="InterPro" id="IPR041440">
    <property type="entry name" value="HypF_C"/>
</dbReference>
<keyword evidence="3" id="KW-0436">Ligase</keyword>
<dbReference type="Pfam" id="PF22521">
    <property type="entry name" value="HypF_C_2"/>
    <property type="match status" value="1"/>
</dbReference>
<name>A0A366MUL7_9BACT</name>